<dbReference type="EC" id="2.4.1.-" evidence="8"/>
<name>A0AAV7A539_ENGPU</name>
<comment type="subcellular location">
    <subcellularLocation>
        <location evidence="1">Membrane</location>
        <topology evidence="1">Single-pass membrane protein</topology>
    </subcellularLocation>
</comment>
<dbReference type="InterPro" id="IPR008166">
    <property type="entry name" value="Glyco_transf_92"/>
</dbReference>
<keyword evidence="4 8" id="KW-0808">Transferase</keyword>
<organism evidence="9 10">
    <name type="scientific">Engystomops pustulosus</name>
    <name type="common">Tungara frog</name>
    <name type="synonym">Physalaemus pustulosus</name>
    <dbReference type="NCBI Taxonomy" id="76066"/>
    <lineage>
        <taxon>Eukaryota</taxon>
        <taxon>Metazoa</taxon>
        <taxon>Chordata</taxon>
        <taxon>Craniata</taxon>
        <taxon>Vertebrata</taxon>
        <taxon>Euteleostomi</taxon>
        <taxon>Amphibia</taxon>
        <taxon>Batrachia</taxon>
        <taxon>Anura</taxon>
        <taxon>Neobatrachia</taxon>
        <taxon>Hyloidea</taxon>
        <taxon>Leptodactylidae</taxon>
        <taxon>Leiuperinae</taxon>
        <taxon>Engystomops</taxon>
    </lineage>
</organism>
<accession>A0AAV7A539</accession>
<dbReference type="AlphaFoldDB" id="A0AAV7A539"/>
<evidence type="ECO:0000256" key="7">
    <source>
        <dbReference type="ARBA" id="ARBA00023136"/>
    </source>
</evidence>
<dbReference type="PANTHER" id="PTHR21461">
    <property type="entry name" value="GLYCOSYLTRANSFERASE FAMILY 92 PROTEIN"/>
    <property type="match status" value="1"/>
</dbReference>
<evidence type="ECO:0000313" key="9">
    <source>
        <dbReference type="EMBL" id="KAG8554984.1"/>
    </source>
</evidence>
<protein>
    <recommendedName>
        <fullName evidence="8">Glycosyltransferase family 92 protein</fullName>
        <ecNumber evidence="8">2.4.1.-</ecNumber>
    </recommendedName>
</protein>
<dbReference type="EMBL" id="WNYA01000010">
    <property type="protein sequence ID" value="KAG8554984.1"/>
    <property type="molecule type" value="Genomic_DNA"/>
</dbReference>
<keyword evidence="6" id="KW-1133">Transmembrane helix</keyword>
<evidence type="ECO:0000256" key="8">
    <source>
        <dbReference type="RuleBase" id="RU366017"/>
    </source>
</evidence>
<keyword evidence="7" id="KW-0472">Membrane</keyword>
<keyword evidence="5" id="KW-0812">Transmembrane</keyword>
<gene>
    <name evidence="9" type="ORF">GDO81_003960</name>
</gene>
<reference evidence="9" key="1">
    <citation type="thesis" date="2020" institute="ProQuest LLC" country="789 East Eisenhower Parkway, Ann Arbor, MI, USA">
        <title>Comparative Genomics and Chromosome Evolution.</title>
        <authorList>
            <person name="Mudd A.B."/>
        </authorList>
    </citation>
    <scope>NUCLEOTIDE SEQUENCE</scope>
    <source>
        <strain evidence="9">237g6f4</strain>
        <tissue evidence="9">Blood</tissue>
    </source>
</reference>
<dbReference type="Pfam" id="PF01697">
    <property type="entry name" value="Glyco_transf_92"/>
    <property type="match status" value="1"/>
</dbReference>
<evidence type="ECO:0000256" key="2">
    <source>
        <dbReference type="ARBA" id="ARBA00007647"/>
    </source>
</evidence>
<evidence type="ECO:0000256" key="1">
    <source>
        <dbReference type="ARBA" id="ARBA00004167"/>
    </source>
</evidence>
<dbReference type="Proteomes" id="UP000824782">
    <property type="component" value="Unassembled WGS sequence"/>
</dbReference>
<keyword evidence="10" id="KW-1185">Reference proteome</keyword>
<proteinExistence type="inferred from homology"/>
<evidence type="ECO:0000256" key="3">
    <source>
        <dbReference type="ARBA" id="ARBA00022676"/>
    </source>
</evidence>
<sequence>MYKHLRKILLSLSVLMTFTFLLGVLRSSFLMTPFVTKRVLFTGCEGRLSTDTITALGDNRTFILSPYYDNRDGRSMVRILSIIHHREVKELYCYFCCPTDKSVHVSQAVIDMHSDRFDFPYVTADLLCEEPPDCKAEYITVHTSTSGKLTQLPLFQIQNQHIKPFSANFTVCISTMFGNFSNVLQFIQSMEMYRILGAQRVMIYLNSCSPQMAKAMWYYVAKGVLEVVDWPIQRYLRPAKAWHHSVDPKDIGYYGQLPTLNDCIYRNMYRSKFVLLNDIDEIILPFTHMSWDTMMESLQKQYPSIGIFLFENHIFPQTVPVDRNFAKTSSWKKVQGHNILKYVHREPDRSDYFNARKMILDPRKVIQTSVHSVLKSHGAQMEVPLKTALVYHCRGPLQKHLPKSSLIEDKTIWKHNASLIKNVNNVLNEMQHL</sequence>
<evidence type="ECO:0000256" key="4">
    <source>
        <dbReference type="ARBA" id="ARBA00022679"/>
    </source>
</evidence>
<evidence type="ECO:0000313" key="10">
    <source>
        <dbReference type="Proteomes" id="UP000824782"/>
    </source>
</evidence>
<keyword evidence="3 8" id="KW-0328">Glycosyltransferase</keyword>
<dbReference type="PANTHER" id="PTHR21461:SF98">
    <property type="entry name" value="GLYCOSYLTRANSFERASE FAMILY 92 PROTEIN"/>
    <property type="match status" value="1"/>
</dbReference>
<dbReference type="GO" id="GO:0005737">
    <property type="term" value="C:cytoplasm"/>
    <property type="evidence" value="ECO:0007669"/>
    <property type="project" value="TreeGrafter"/>
</dbReference>
<comment type="similarity">
    <text evidence="2 8">Belongs to the glycosyltransferase 92 family.</text>
</comment>
<evidence type="ECO:0000256" key="5">
    <source>
        <dbReference type="ARBA" id="ARBA00022692"/>
    </source>
</evidence>
<evidence type="ECO:0000256" key="6">
    <source>
        <dbReference type="ARBA" id="ARBA00022989"/>
    </source>
</evidence>
<dbReference type="GO" id="GO:0016020">
    <property type="term" value="C:membrane"/>
    <property type="evidence" value="ECO:0007669"/>
    <property type="project" value="UniProtKB-SubCell"/>
</dbReference>
<dbReference type="GO" id="GO:0016757">
    <property type="term" value="F:glycosyltransferase activity"/>
    <property type="evidence" value="ECO:0007669"/>
    <property type="project" value="UniProtKB-UniRule"/>
</dbReference>
<comment type="caution">
    <text evidence="9">The sequence shown here is derived from an EMBL/GenBank/DDBJ whole genome shotgun (WGS) entry which is preliminary data.</text>
</comment>